<proteinExistence type="predicted"/>
<accession>A0AAD5SH30</accession>
<comment type="caution">
    <text evidence="1">The sequence shown here is derived from an EMBL/GenBank/DDBJ whole genome shotgun (WGS) entry which is preliminary data.</text>
</comment>
<reference evidence="1" key="1">
    <citation type="submission" date="2020-05" db="EMBL/GenBank/DDBJ databases">
        <title>Phylogenomic resolution of chytrid fungi.</title>
        <authorList>
            <person name="Stajich J.E."/>
            <person name="Amses K."/>
            <person name="Simmons R."/>
            <person name="Seto K."/>
            <person name="Myers J."/>
            <person name="Bonds A."/>
            <person name="Quandt C.A."/>
            <person name="Barry K."/>
            <person name="Liu P."/>
            <person name="Grigoriev I."/>
            <person name="Longcore J.E."/>
            <person name="James T.Y."/>
        </authorList>
    </citation>
    <scope>NUCLEOTIDE SEQUENCE</scope>
    <source>
        <strain evidence="1">JEL0318</strain>
    </source>
</reference>
<keyword evidence="2" id="KW-1185">Reference proteome</keyword>
<dbReference type="Gene3D" id="3.40.50.300">
    <property type="entry name" value="P-loop containing nucleotide triphosphate hydrolases"/>
    <property type="match status" value="1"/>
</dbReference>
<organism evidence="1 2">
    <name type="scientific">Rhizophlyctis rosea</name>
    <dbReference type="NCBI Taxonomy" id="64517"/>
    <lineage>
        <taxon>Eukaryota</taxon>
        <taxon>Fungi</taxon>
        <taxon>Fungi incertae sedis</taxon>
        <taxon>Chytridiomycota</taxon>
        <taxon>Chytridiomycota incertae sedis</taxon>
        <taxon>Chytridiomycetes</taxon>
        <taxon>Rhizophlyctidales</taxon>
        <taxon>Rhizophlyctidaceae</taxon>
        <taxon>Rhizophlyctis</taxon>
    </lineage>
</organism>
<evidence type="ECO:0000313" key="1">
    <source>
        <dbReference type="EMBL" id="KAJ3055337.1"/>
    </source>
</evidence>
<dbReference type="EMBL" id="JADGJD010000084">
    <property type="protein sequence ID" value="KAJ3055337.1"/>
    <property type="molecule type" value="Genomic_DNA"/>
</dbReference>
<protein>
    <submittedName>
        <fullName evidence="1">Uncharacterized protein</fullName>
    </submittedName>
</protein>
<sequence>MDPAATVLYIDTSGSFVPSRLKQLAEGSDQFAAYHEILDDALLRITCLPLYDAYDLLTALEENDLLSKIRLVHYSHPY</sequence>
<dbReference type="AlphaFoldDB" id="A0AAD5SH30"/>
<evidence type="ECO:0000313" key="2">
    <source>
        <dbReference type="Proteomes" id="UP001212841"/>
    </source>
</evidence>
<gene>
    <name evidence="1" type="ORF">HK097_010837</name>
</gene>
<dbReference type="Proteomes" id="UP001212841">
    <property type="component" value="Unassembled WGS sequence"/>
</dbReference>
<name>A0AAD5SH30_9FUNG</name>
<dbReference type="InterPro" id="IPR027417">
    <property type="entry name" value="P-loop_NTPase"/>
</dbReference>